<gene>
    <name evidence="5" type="primary">kdsB</name>
    <name evidence="6" type="ORF">TBC1_11552</name>
</gene>
<comment type="pathway">
    <text evidence="5">Nucleotide-sugar biosynthesis; CMP-3-deoxy-D-manno-octulosonate biosynthesis; CMP-3-deoxy-D-manno-octulosonate from 3-deoxy-D-manno-octulosonate and CTP: step 1/1.</text>
</comment>
<dbReference type="PANTHER" id="PTHR42866:SF2">
    <property type="entry name" value="3-DEOXY-MANNO-OCTULOSONATE CYTIDYLYLTRANSFERASE, MITOCHONDRIAL"/>
    <property type="match status" value="1"/>
</dbReference>
<dbReference type="HAMAP" id="MF_00057">
    <property type="entry name" value="KdsB"/>
    <property type="match status" value="1"/>
</dbReference>
<dbReference type="Pfam" id="PF02348">
    <property type="entry name" value="CTP_transf_3"/>
    <property type="match status" value="1"/>
</dbReference>
<dbReference type="GO" id="GO:0033468">
    <property type="term" value="P:CMP-keto-3-deoxy-D-manno-octulosonic acid biosynthetic process"/>
    <property type="evidence" value="ECO:0007669"/>
    <property type="project" value="UniProtKB-UniRule"/>
</dbReference>
<dbReference type="InterPro" id="IPR003329">
    <property type="entry name" value="Cytidylyl_trans"/>
</dbReference>
<dbReference type="Proteomes" id="UP000053091">
    <property type="component" value="Unassembled WGS sequence"/>
</dbReference>
<dbReference type="EMBL" id="DF968182">
    <property type="protein sequence ID" value="GAP42423.1"/>
    <property type="molecule type" value="Genomic_DNA"/>
</dbReference>
<dbReference type="Gene3D" id="3.90.550.10">
    <property type="entry name" value="Spore Coat Polysaccharide Biosynthesis Protein SpsA, Chain A"/>
    <property type="match status" value="1"/>
</dbReference>
<evidence type="ECO:0000256" key="2">
    <source>
        <dbReference type="ARBA" id="ARBA00022679"/>
    </source>
</evidence>
<dbReference type="EC" id="2.7.7.38" evidence="5"/>
<comment type="catalytic activity">
    <reaction evidence="5">
        <text>3-deoxy-alpha-D-manno-oct-2-ulosonate + CTP = CMP-3-deoxy-beta-D-manno-octulosonate + diphosphate</text>
        <dbReference type="Rhea" id="RHEA:23448"/>
        <dbReference type="ChEBI" id="CHEBI:33019"/>
        <dbReference type="ChEBI" id="CHEBI:37563"/>
        <dbReference type="ChEBI" id="CHEBI:85986"/>
        <dbReference type="ChEBI" id="CHEBI:85987"/>
        <dbReference type="EC" id="2.7.7.38"/>
    </reaction>
</comment>
<dbReference type="AlphaFoldDB" id="A0A0S7BVE3"/>
<comment type="subcellular location">
    <subcellularLocation>
        <location evidence="5">Cytoplasm</location>
    </subcellularLocation>
    <subcellularLocation>
        <location evidence="1">Membrane</location>
    </subcellularLocation>
</comment>
<evidence type="ECO:0000256" key="1">
    <source>
        <dbReference type="ARBA" id="ARBA00004370"/>
    </source>
</evidence>
<dbReference type="InterPro" id="IPR029044">
    <property type="entry name" value="Nucleotide-diphossugar_trans"/>
</dbReference>
<dbReference type="GO" id="GO:0016020">
    <property type="term" value="C:membrane"/>
    <property type="evidence" value="ECO:0007669"/>
    <property type="project" value="UniProtKB-SubCell"/>
</dbReference>
<dbReference type="NCBIfam" id="NF003950">
    <property type="entry name" value="PRK05450.1-3"/>
    <property type="match status" value="1"/>
</dbReference>
<evidence type="ECO:0000256" key="5">
    <source>
        <dbReference type="HAMAP-Rule" id="MF_00057"/>
    </source>
</evidence>
<keyword evidence="5" id="KW-0963">Cytoplasm</keyword>
<name>A0A0S7BVE3_9BACT</name>
<dbReference type="NCBIfam" id="NF003952">
    <property type="entry name" value="PRK05450.1-5"/>
    <property type="match status" value="1"/>
</dbReference>
<keyword evidence="4 5" id="KW-0448">Lipopolysaccharide biosynthesis</keyword>
<dbReference type="FunFam" id="3.90.550.10:FF:000011">
    <property type="entry name" value="3-deoxy-manno-octulosonate cytidylyltransferase"/>
    <property type="match status" value="1"/>
</dbReference>
<sequence>MDFSDTGLTVAGIIPARYASTRFPGKPLVMIQGMSMIERVYRQASGCALLSTVIVATDDARIADHVTGFGGRVIMTSPHHPSGTDRIAETLRKLDENGEHYDIAVNIQGDEPTIRPEQIESVVNLFSNNETRIATLIKVIDKTEDLFNPNVVKVVTDKTGRALLFSRSPIPHIRQLPDEVWTSAFTFYRHIGIYAYRTQTLQDISQLPPAPPETAESLEQLRWLWNGYPIQTDITDFETIGIDTPEDLSKLTNIS</sequence>
<dbReference type="UniPathway" id="UPA00358">
    <property type="reaction ID" value="UER00476"/>
</dbReference>
<proteinExistence type="inferred from homology"/>
<reference evidence="6" key="1">
    <citation type="journal article" date="2015" name="Genome Announc.">
        <title>Draft Genome Sequence of Bacteroidales Strain TBC1, a Novel Isolate from a Methanogenic Wastewater Treatment System.</title>
        <authorList>
            <person name="Tourlousse D.M."/>
            <person name="Matsuura N."/>
            <person name="Sun L."/>
            <person name="Toyonaga M."/>
            <person name="Kuroda K."/>
            <person name="Ohashi A."/>
            <person name="Cruz R."/>
            <person name="Yamaguchi T."/>
            <person name="Sekiguchi Y."/>
        </authorList>
    </citation>
    <scope>NUCLEOTIDE SEQUENCE [LARGE SCALE GENOMIC DNA]</scope>
    <source>
        <strain evidence="6">TBC1</strain>
    </source>
</reference>
<evidence type="ECO:0000256" key="3">
    <source>
        <dbReference type="ARBA" id="ARBA00022695"/>
    </source>
</evidence>
<dbReference type="InterPro" id="IPR004528">
    <property type="entry name" value="KdsB"/>
</dbReference>
<organism evidence="6">
    <name type="scientific">Lentimicrobium saccharophilum</name>
    <dbReference type="NCBI Taxonomy" id="1678841"/>
    <lineage>
        <taxon>Bacteria</taxon>
        <taxon>Pseudomonadati</taxon>
        <taxon>Bacteroidota</taxon>
        <taxon>Bacteroidia</taxon>
        <taxon>Bacteroidales</taxon>
        <taxon>Lentimicrobiaceae</taxon>
        <taxon>Lentimicrobium</taxon>
    </lineage>
</organism>
<dbReference type="PANTHER" id="PTHR42866">
    <property type="entry name" value="3-DEOXY-MANNO-OCTULOSONATE CYTIDYLYLTRANSFERASE"/>
    <property type="match status" value="1"/>
</dbReference>
<dbReference type="CDD" id="cd02517">
    <property type="entry name" value="CMP-KDO-Synthetase"/>
    <property type="match status" value="1"/>
</dbReference>
<dbReference type="NCBIfam" id="NF009905">
    <property type="entry name" value="PRK13368.1"/>
    <property type="match status" value="1"/>
</dbReference>
<keyword evidence="7" id="KW-1185">Reference proteome</keyword>
<dbReference type="OrthoDB" id="9815559at2"/>
<protein>
    <recommendedName>
        <fullName evidence="5">3-deoxy-manno-octulosonate cytidylyltransferase</fullName>
        <ecNumber evidence="5">2.7.7.38</ecNumber>
    </recommendedName>
    <alternativeName>
        <fullName evidence="5">CMP-2-keto-3-deoxyoctulosonic acid synthase</fullName>
        <shortName evidence="5">CKS</shortName>
        <shortName evidence="5">CMP-KDO synthase</shortName>
    </alternativeName>
</protein>
<accession>A0A0S7BVE3</accession>
<dbReference type="GO" id="GO:0005829">
    <property type="term" value="C:cytosol"/>
    <property type="evidence" value="ECO:0007669"/>
    <property type="project" value="TreeGrafter"/>
</dbReference>
<keyword evidence="3 5" id="KW-0548">Nucleotidyltransferase</keyword>
<dbReference type="STRING" id="1678841.TBC1_11552"/>
<evidence type="ECO:0000256" key="4">
    <source>
        <dbReference type="ARBA" id="ARBA00022985"/>
    </source>
</evidence>
<dbReference type="GO" id="GO:0009103">
    <property type="term" value="P:lipopolysaccharide biosynthetic process"/>
    <property type="evidence" value="ECO:0007669"/>
    <property type="project" value="UniProtKB-UniRule"/>
</dbReference>
<dbReference type="PATRIC" id="fig|1678841.3.peg.629"/>
<comment type="function">
    <text evidence="5">Activates KDO (a required 8-carbon sugar) for incorporation into bacterial lipopolysaccharide in Gram-negative bacteria.</text>
</comment>
<dbReference type="NCBIfam" id="TIGR00466">
    <property type="entry name" value="kdsB"/>
    <property type="match status" value="1"/>
</dbReference>
<evidence type="ECO:0000313" key="6">
    <source>
        <dbReference type="EMBL" id="GAP42423.1"/>
    </source>
</evidence>
<keyword evidence="2 5" id="KW-0808">Transferase</keyword>
<evidence type="ECO:0000313" key="7">
    <source>
        <dbReference type="Proteomes" id="UP000053091"/>
    </source>
</evidence>
<dbReference type="GO" id="GO:0008690">
    <property type="term" value="F:3-deoxy-manno-octulosonate cytidylyltransferase activity"/>
    <property type="evidence" value="ECO:0007669"/>
    <property type="project" value="UniProtKB-UniRule"/>
</dbReference>
<comment type="similarity">
    <text evidence="5">Belongs to the KdsB family.</text>
</comment>
<dbReference type="SUPFAM" id="SSF53448">
    <property type="entry name" value="Nucleotide-diphospho-sugar transferases"/>
    <property type="match status" value="1"/>
</dbReference>